<organism evidence="2 3">
    <name type="scientific">Nicotiana sylvestris</name>
    <name type="common">Wood tobacco</name>
    <name type="synonym">South American tobacco</name>
    <dbReference type="NCBI Taxonomy" id="4096"/>
    <lineage>
        <taxon>Eukaryota</taxon>
        <taxon>Viridiplantae</taxon>
        <taxon>Streptophyta</taxon>
        <taxon>Embryophyta</taxon>
        <taxon>Tracheophyta</taxon>
        <taxon>Spermatophyta</taxon>
        <taxon>Magnoliopsida</taxon>
        <taxon>eudicotyledons</taxon>
        <taxon>Gunneridae</taxon>
        <taxon>Pentapetalae</taxon>
        <taxon>asterids</taxon>
        <taxon>lamiids</taxon>
        <taxon>Solanales</taxon>
        <taxon>Solanaceae</taxon>
        <taxon>Nicotianoideae</taxon>
        <taxon>Nicotianeae</taxon>
        <taxon>Nicotiana</taxon>
    </lineage>
</organism>
<accession>A0A1U7UQC3</accession>
<feature type="domain" description="Integrase catalytic" evidence="1">
    <location>
        <begin position="40"/>
        <end position="154"/>
    </location>
</feature>
<keyword evidence="2" id="KW-1185">Reference proteome</keyword>
<dbReference type="Gene3D" id="3.30.420.10">
    <property type="entry name" value="Ribonuclease H-like superfamily/Ribonuclease H"/>
    <property type="match status" value="1"/>
</dbReference>
<dbReference type="InterPro" id="IPR012337">
    <property type="entry name" value="RNaseH-like_sf"/>
</dbReference>
<name>A0A1U7UQC3_NICSY</name>
<dbReference type="AlphaFoldDB" id="A0A1U7UQC3"/>
<dbReference type="GO" id="GO:0015074">
    <property type="term" value="P:DNA integration"/>
    <property type="evidence" value="ECO:0007669"/>
    <property type="project" value="InterPro"/>
</dbReference>
<evidence type="ECO:0000313" key="2">
    <source>
        <dbReference type="Proteomes" id="UP000189701"/>
    </source>
</evidence>
<dbReference type="STRING" id="4096.A0A1U7UQC3"/>
<reference evidence="3" key="2">
    <citation type="submission" date="2025-08" db="UniProtKB">
        <authorList>
            <consortium name="RefSeq"/>
        </authorList>
    </citation>
    <scope>IDENTIFICATION</scope>
    <source>
        <tissue evidence="3">Leaf</tissue>
    </source>
</reference>
<dbReference type="InterPro" id="IPR036397">
    <property type="entry name" value="RNaseH_sf"/>
</dbReference>
<gene>
    <name evidence="3" type="primary">LOC104211017</name>
</gene>
<dbReference type="GO" id="GO:0003676">
    <property type="term" value="F:nucleic acid binding"/>
    <property type="evidence" value="ECO:0007669"/>
    <property type="project" value="InterPro"/>
</dbReference>
<reference evidence="2" key="1">
    <citation type="journal article" date="2013" name="Genome Biol.">
        <title>Reference genomes and transcriptomes of Nicotiana sylvestris and Nicotiana tomentosiformis.</title>
        <authorList>
            <person name="Sierro N."/>
            <person name="Battey J.N."/>
            <person name="Ouadi S."/>
            <person name="Bovet L."/>
            <person name="Goepfert S."/>
            <person name="Bakaher N."/>
            <person name="Peitsch M.C."/>
            <person name="Ivanov N.V."/>
        </authorList>
    </citation>
    <scope>NUCLEOTIDE SEQUENCE [LARGE SCALE GENOMIC DNA]</scope>
</reference>
<dbReference type="RefSeq" id="XP_009758312.1">
    <property type="nucleotide sequence ID" value="XM_009760010.1"/>
</dbReference>
<dbReference type="Proteomes" id="UP000189701">
    <property type="component" value="Unplaced"/>
</dbReference>
<dbReference type="PANTHER" id="PTHR37984:SF5">
    <property type="entry name" value="PROTEIN NYNRIN-LIKE"/>
    <property type="match status" value="1"/>
</dbReference>
<dbReference type="InterPro" id="IPR050951">
    <property type="entry name" value="Retrovirus_Pol_polyprotein"/>
</dbReference>
<dbReference type="eggNOG" id="KOG0017">
    <property type="taxonomic scope" value="Eukaryota"/>
</dbReference>
<evidence type="ECO:0000313" key="3">
    <source>
        <dbReference type="RefSeq" id="XP_009758312.1"/>
    </source>
</evidence>
<dbReference type="SUPFAM" id="SSF53098">
    <property type="entry name" value="Ribonuclease H-like"/>
    <property type="match status" value="1"/>
</dbReference>
<dbReference type="PANTHER" id="PTHR37984">
    <property type="entry name" value="PROTEIN CBG26694"/>
    <property type="match status" value="1"/>
</dbReference>
<sequence length="193" mass="21973">MAKHKACVLELRLAIDINVQELLIHADMIRVSPNKLNATSLSWPFSAWGMDFIGLIEPATSNGHRFILVDIDYFTKRFEAASYKAVTKKIIAYFVRDRIICRFWVPEAIITDNAANFNSDVMKAMSETFKIKHHNSIEYMSQMNGVVEATPYLLVYGTKAVIPTEVEIPSLRIIKEAELSDKEWRAKHCPPVA</sequence>
<dbReference type="InterPro" id="IPR001584">
    <property type="entry name" value="Integrase_cat-core"/>
</dbReference>
<evidence type="ECO:0000259" key="1">
    <source>
        <dbReference type="PROSITE" id="PS50994"/>
    </source>
</evidence>
<proteinExistence type="predicted"/>
<protein>
    <submittedName>
        <fullName evidence="3">Uncharacterized protein LOC104211017</fullName>
    </submittedName>
</protein>
<dbReference type="PROSITE" id="PS50994">
    <property type="entry name" value="INTEGRASE"/>
    <property type="match status" value="1"/>
</dbReference>
<dbReference type="OrthoDB" id="1936587at2759"/>